<keyword evidence="8" id="KW-0732">Signal</keyword>
<dbReference type="InterPro" id="IPR012910">
    <property type="entry name" value="Plug_dom"/>
</dbReference>
<comment type="caution">
    <text evidence="10">The sequence shown here is derived from an EMBL/GenBank/DDBJ whole genome shotgun (WGS) entry which is preliminary data.</text>
</comment>
<evidence type="ECO:0000256" key="7">
    <source>
        <dbReference type="PROSITE-ProRule" id="PRU01360"/>
    </source>
</evidence>
<evidence type="ECO:0000256" key="1">
    <source>
        <dbReference type="ARBA" id="ARBA00004571"/>
    </source>
</evidence>
<dbReference type="FunFam" id="2.170.130.10:FF:000008">
    <property type="entry name" value="SusC/RagA family TonB-linked outer membrane protein"/>
    <property type="match status" value="1"/>
</dbReference>
<keyword evidence="10" id="KW-0675">Receptor</keyword>
<dbReference type="RefSeq" id="WP_154535584.1">
    <property type="nucleotide sequence ID" value="NZ_VUNG01000070.1"/>
</dbReference>
<dbReference type="AlphaFoldDB" id="A0A7K0KKL8"/>
<evidence type="ECO:0000256" key="8">
    <source>
        <dbReference type="SAM" id="SignalP"/>
    </source>
</evidence>
<evidence type="ECO:0000256" key="4">
    <source>
        <dbReference type="ARBA" id="ARBA00022692"/>
    </source>
</evidence>
<dbReference type="Gene3D" id="2.170.130.10">
    <property type="entry name" value="TonB-dependent receptor, plug domain"/>
    <property type="match status" value="1"/>
</dbReference>
<keyword evidence="6 7" id="KW-0998">Cell outer membrane</keyword>
<dbReference type="InterPro" id="IPR036942">
    <property type="entry name" value="Beta-barrel_TonB_sf"/>
</dbReference>
<reference evidence="10 11" key="1">
    <citation type="submission" date="2019-08" db="EMBL/GenBank/DDBJ databases">
        <title>In-depth cultivation of the pig gut microbiome towards novel bacterial diversity and tailored functional studies.</title>
        <authorList>
            <person name="Wylensek D."/>
            <person name="Hitch T.C.A."/>
            <person name="Clavel T."/>
        </authorList>
    </citation>
    <scope>NUCLEOTIDE SEQUENCE [LARGE SCALE GENOMIC DNA]</scope>
    <source>
        <strain evidence="10 11">LKV-178-WT-2A</strain>
    </source>
</reference>
<dbReference type="InterPro" id="IPR008969">
    <property type="entry name" value="CarboxyPept-like_regulatory"/>
</dbReference>
<dbReference type="EMBL" id="VUNG01000070">
    <property type="protein sequence ID" value="MST85990.1"/>
    <property type="molecule type" value="Genomic_DNA"/>
</dbReference>
<name>A0A7K0KKL8_9BACT</name>
<dbReference type="NCBIfam" id="TIGR04057">
    <property type="entry name" value="SusC_RagA_signa"/>
    <property type="match status" value="1"/>
</dbReference>
<feature type="chain" id="PRO_5029729784" evidence="8">
    <location>
        <begin position="20"/>
        <end position="1066"/>
    </location>
</feature>
<evidence type="ECO:0000256" key="6">
    <source>
        <dbReference type="ARBA" id="ARBA00023237"/>
    </source>
</evidence>
<keyword evidence="3 7" id="KW-1134">Transmembrane beta strand</keyword>
<accession>A0A7K0KKL8</accession>
<feature type="domain" description="TonB-dependent receptor plug" evidence="9">
    <location>
        <begin position="113"/>
        <end position="236"/>
    </location>
</feature>
<comment type="similarity">
    <text evidence="7">Belongs to the TonB-dependent receptor family.</text>
</comment>
<keyword evidence="2 7" id="KW-0813">Transport</keyword>
<dbReference type="Gene3D" id="2.40.170.20">
    <property type="entry name" value="TonB-dependent receptor, beta-barrel domain"/>
    <property type="match status" value="1"/>
</dbReference>
<evidence type="ECO:0000256" key="2">
    <source>
        <dbReference type="ARBA" id="ARBA00022448"/>
    </source>
</evidence>
<dbReference type="InterPro" id="IPR037066">
    <property type="entry name" value="Plug_dom_sf"/>
</dbReference>
<dbReference type="Pfam" id="PF13715">
    <property type="entry name" value="CarbopepD_reg_2"/>
    <property type="match status" value="1"/>
</dbReference>
<dbReference type="InterPro" id="IPR023997">
    <property type="entry name" value="TonB-dep_OMP_SusC/RagA_CS"/>
</dbReference>
<evidence type="ECO:0000313" key="11">
    <source>
        <dbReference type="Proteomes" id="UP000438914"/>
    </source>
</evidence>
<dbReference type="PROSITE" id="PS52016">
    <property type="entry name" value="TONB_DEPENDENT_REC_3"/>
    <property type="match status" value="1"/>
</dbReference>
<dbReference type="Proteomes" id="UP000438914">
    <property type="component" value="Unassembled WGS sequence"/>
</dbReference>
<sequence length="1066" mass="117815">MNRVILILVMTVLSLPIFAQSKLTGTVVDGATGETLIGASIVVQGTGTGGVTDLDGHFSIDVPKGKTKVIVSSVGYTSQTINVAGKSDITVKLVEDSKVMDEVVVVGYGTMKKSDLSGSLSSLAGKDLMKGGAMDIAHGMQGKIAGVQVNQSDGAPGGGMSIVIRGANSFSTSSQPLYIVDGVPFETGSTPSNGATQNQQSSNPLSFINPHDIENIEVLKDASATAIYGSRGANGVVIITTKKGKVGKPKVDFSANWGFSHISKKIDMLDPVTYARYMNEQIDNDRYYLGSQATTYPYPGTWGYQAYSDGHINYNTGKYTGKPEDYAHPGWYYDEYGNATELGVADWQDEIFHTAFQQDYNIGVSGGDDRGYYSFSGNYADQDGIIKNSGYKRYSLRANISRKVYSWLEIGTNQSFTRSTTNFANTLSYNTGVVRSALIFPPTYGPNMDTTQADNLNWLAANPAAYVRSTKDELNGINYFSSSYLEIQIVPKWLKFRQNLGLGYNDSHRGSYYDRHTQEGKSPINGKASKASNIWTSTTAESILTFDHTFNNIHAVNAVAGFTVESDSWENNSEVVQNFPDDLTQDNDMGRAKDRATLSSDKGTQRLVSFLGRVNYTLMNKYLFTASVRSDGSSKFTDENKWATFLSGAVAWRASEEKFIKDLGIFSNLKFRLSYGETGNQGIGSYRTLPQLAVANYPFGGSLNSGVAMVNWRGPVDKNIKWETTAQYNAGIDFGWFNNRLTLTVDYYHKKTRDLLQEVKIPSSNGFSNKLTNSGNVTNEGLEFTLGATPVDTKNWHWDLNGNLAFNKNKIGGLNGDQFANTLWYGADNVFIQRNGCPIGAIYGYVEDGFYDNEAEVRADPQYTYSTDATVKSKIGEIKYLDLNHDGKITDADRTIIGDTNPKYTWGLTNNISWRDLTLSFMLQGSHGNDIFNGNLMDIKLGNIGNITRDAYDHRWTADNYEQAEWPKASSGYERTFLLSNRYIEDGSYIKLKNISLTYNWNHPFKSTGLEKIQFTFAATNLFTITNYSWYDPDVNAFGSDSSRRGVDIYSYPSSRTFTFGVNMTF</sequence>
<evidence type="ECO:0000259" key="9">
    <source>
        <dbReference type="Pfam" id="PF07715"/>
    </source>
</evidence>
<keyword evidence="11" id="KW-1185">Reference proteome</keyword>
<dbReference type="NCBIfam" id="TIGR04056">
    <property type="entry name" value="OMP_RagA_SusC"/>
    <property type="match status" value="1"/>
</dbReference>
<dbReference type="InterPro" id="IPR023996">
    <property type="entry name" value="TonB-dep_OMP_SusC/RagA"/>
</dbReference>
<dbReference type="Pfam" id="PF07715">
    <property type="entry name" value="Plug"/>
    <property type="match status" value="1"/>
</dbReference>
<gene>
    <name evidence="10" type="ORF">FYJ73_15185</name>
</gene>
<keyword evidence="4 7" id="KW-0812">Transmembrane</keyword>
<evidence type="ECO:0000256" key="5">
    <source>
        <dbReference type="ARBA" id="ARBA00023136"/>
    </source>
</evidence>
<comment type="subcellular location">
    <subcellularLocation>
        <location evidence="1 7">Cell outer membrane</location>
        <topology evidence="1 7">Multi-pass membrane protein</topology>
    </subcellularLocation>
</comment>
<dbReference type="Gene3D" id="2.60.40.1120">
    <property type="entry name" value="Carboxypeptidase-like, regulatory domain"/>
    <property type="match status" value="1"/>
</dbReference>
<dbReference type="InterPro" id="IPR039426">
    <property type="entry name" value="TonB-dep_rcpt-like"/>
</dbReference>
<keyword evidence="5 7" id="KW-0472">Membrane</keyword>
<evidence type="ECO:0000313" key="10">
    <source>
        <dbReference type="EMBL" id="MST85990.1"/>
    </source>
</evidence>
<evidence type="ECO:0000256" key="3">
    <source>
        <dbReference type="ARBA" id="ARBA00022452"/>
    </source>
</evidence>
<dbReference type="SUPFAM" id="SSF49464">
    <property type="entry name" value="Carboxypeptidase regulatory domain-like"/>
    <property type="match status" value="1"/>
</dbReference>
<protein>
    <submittedName>
        <fullName evidence="10">TonB-dependent receptor</fullName>
    </submittedName>
</protein>
<dbReference type="SUPFAM" id="SSF56935">
    <property type="entry name" value="Porins"/>
    <property type="match status" value="1"/>
</dbReference>
<feature type="signal peptide" evidence="8">
    <location>
        <begin position="1"/>
        <end position="19"/>
    </location>
</feature>
<organism evidence="10 11">
    <name type="scientific">Hallella mizrahii</name>
    <dbReference type="NCBI Taxonomy" id="2606637"/>
    <lineage>
        <taxon>Bacteria</taxon>
        <taxon>Pseudomonadati</taxon>
        <taxon>Bacteroidota</taxon>
        <taxon>Bacteroidia</taxon>
        <taxon>Bacteroidales</taxon>
        <taxon>Prevotellaceae</taxon>
        <taxon>Hallella</taxon>
    </lineage>
</organism>
<dbReference type="GO" id="GO:0009279">
    <property type="term" value="C:cell outer membrane"/>
    <property type="evidence" value="ECO:0007669"/>
    <property type="project" value="UniProtKB-SubCell"/>
</dbReference>
<proteinExistence type="inferred from homology"/>